<evidence type="ECO:0000256" key="3">
    <source>
        <dbReference type="ARBA" id="ARBA00023180"/>
    </source>
</evidence>
<organism evidence="7 8">
    <name type="scientific">Penaeus vannamei</name>
    <name type="common">Whiteleg shrimp</name>
    <name type="synonym">Litopenaeus vannamei</name>
    <dbReference type="NCBI Taxonomy" id="6689"/>
    <lineage>
        <taxon>Eukaryota</taxon>
        <taxon>Metazoa</taxon>
        <taxon>Ecdysozoa</taxon>
        <taxon>Arthropoda</taxon>
        <taxon>Crustacea</taxon>
        <taxon>Multicrustacea</taxon>
        <taxon>Malacostraca</taxon>
        <taxon>Eumalacostraca</taxon>
        <taxon>Eucarida</taxon>
        <taxon>Decapoda</taxon>
        <taxon>Dendrobranchiata</taxon>
        <taxon>Penaeoidea</taxon>
        <taxon>Penaeidae</taxon>
        <taxon>Penaeus</taxon>
    </lineage>
</organism>
<proteinExistence type="inferred from homology"/>
<comment type="caution">
    <text evidence="7">The sequence shown here is derived from an EMBL/GenBank/DDBJ whole genome shotgun (WGS) entry which is preliminary data.</text>
</comment>
<feature type="domain" description="Peptidase S1" evidence="6">
    <location>
        <begin position="88"/>
        <end position="350"/>
    </location>
</feature>
<dbReference type="PANTHER" id="PTHR24256">
    <property type="entry name" value="TRYPTASE-RELATED"/>
    <property type="match status" value="1"/>
</dbReference>
<dbReference type="Gene3D" id="2.40.10.10">
    <property type="entry name" value="Trypsin-like serine proteases"/>
    <property type="match status" value="1"/>
</dbReference>
<dbReference type="EMBL" id="QCYY01001246">
    <property type="protein sequence ID" value="ROT79437.1"/>
    <property type="molecule type" value="Genomic_DNA"/>
</dbReference>
<dbReference type="InterPro" id="IPR009003">
    <property type="entry name" value="Peptidase_S1_PA"/>
</dbReference>
<evidence type="ECO:0000259" key="6">
    <source>
        <dbReference type="PROSITE" id="PS50240"/>
    </source>
</evidence>
<evidence type="ECO:0000256" key="4">
    <source>
        <dbReference type="ARBA" id="ARBA00024195"/>
    </source>
</evidence>
<dbReference type="OrthoDB" id="547031at2759"/>
<keyword evidence="2" id="KW-1015">Disulfide bond</keyword>
<protein>
    <submittedName>
        <fullName evidence="7">Prophenoloxidase activating enzyme 2</fullName>
    </submittedName>
</protein>
<dbReference type="InterPro" id="IPR043504">
    <property type="entry name" value="Peptidase_S1_PA_chymotrypsin"/>
</dbReference>
<dbReference type="CDD" id="cd00190">
    <property type="entry name" value="Tryp_SPc"/>
    <property type="match status" value="1"/>
</dbReference>
<evidence type="ECO:0000313" key="7">
    <source>
        <dbReference type="EMBL" id="ROT79437.1"/>
    </source>
</evidence>
<dbReference type="PRINTS" id="PR00722">
    <property type="entry name" value="CHYMOTRYPSIN"/>
</dbReference>
<accession>A0A3R7P9N5</accession>
<sequence length="359" mass="38373">MLFVAASLVFLAVTSDGARQESCEFRTRCVAADSCPEPTPIASPDDYNAERSRGRTHHSGKEVMRVCCDADLSNLTASLPVSASEDAVLNDDPLLPRPCGSGLRLKREYAAPGDYPWQALLGYSDSSPGARSPIWGCGGALITNRHVLTAAHCIANENVNGRKLVAVRLGEFNLTTTIDCVAGLCSLPHEDFLPETVIIHPHFGTPSPRANDLALVILDREAPFRLGLSPICIPREDLQLESFYRYGGLEVPGWGTSGLRGPASEALQSGSVTLVSLGLCKGRAAQEEMVFVEGKPTGFGDPCFGDMGGPLATEFGPNILIGIHAFGNVCELAAYTNIAKYRPWIMENLLLDVKGKSSA</sequence>
<feature type="signal peptide" evidence="5">
    <location>
        <begin position="1"/>
        <end position="17"/>
    </location>
</feature>
<keyword evidence="8" id="KW-1185">Reference proteome</keyword>
<dbReference type="SMART" id="SM00020">
    <property type="entry name" value="Tryp_SPc"/>
    <property type="match status" value="1"/>
</dbReference>
<evidence type="ECO:0000313" key="8">
    <source>
        <dbReference type="Proteomes" id="UP000283509"/>
    </source>
</evidence>
<evidence type="ECO:0000256" key="1">
    <source>
        <dbReference type="ARBA" id="ARBA00022729"/>
    </source>
</evidence>
<feature type="chain" id="PRO_5018778109" evidence="5">
    <location>
        <begin position="18"/>
        <end position="359"/>
    </location>
</feature>
<evidence type="ECO:0000256" key="5">
    <source>
        <dbReference type="SAM" id="SignalP"/>
    </source>
</evidence>
<dbReference type="Pfam" id="PF00089">
    <property type="entry name" value="Trypsin"/>
    <property type="match status" value="1"/>
</dbReference>
<dbReference type="InterPro" id="IPR001254">
    <property type="entry name" value="Trypsin_dom"/>
</dbReference>
<dbReference type="FunFam" id="2.40.10.10:FF:000028">
    <property type="entry name" value="Serine protease easter"/>
    <property type="match status" value="1"/>
</dbReference>
<dbReference type="PROSITE" id="PS50240">
    <property type="entry name" value="TRYPSIN_DOM"/>
    <property type="match status" value="1"/>
</dbReference>
<dbReference type="InterPro" id="IPR001314">
    <property type="entry name" value="Peptidase_S1A"/>
</dbReference>
<dbReference type="Proteomes" id="UP000283509">
    <property type="component" value="Unassembled WGS sequence"/>
</dbReference>
<reference evidence="7 8" key="2">
    <citation type="submission" date="2019-01" db="EMBL/GenBank/DDBJ databases">
        <title>The decoding of complex shrimp genome reveals the adaptation for benthos swimmer, frequently molting mechanism and breeding impact on genome.</title>
        <authorList>
            <person name="Sun Y."/>
            <person name="Gao Y."/>
            <person name="Yu Y."/>
        </authorList>
    </citation>
    <scope>NUCLEOTIDE SEQUENCE [LARGE SCALE GENOMIC DNA]</scope>
    <source>
        <tissue evidence="7">Muscle</tissue>
    </source>
</reference>
<dbReference type="InterPro" id="IPR051487">
    <property type="entry name" value="Ser/Thr_Proteases_Immune/Dev"/>
</dbReference>
<dbReference type="InterPro" id="IPR018114">
    <property type="entry name" value="TRYPSIN_HIS"/>
</dbReference>
<keyword evidence="3" id="KW-0325">Glycoprotein</keyword>
<dbReference type="GO" id="GO:0006508">
    <property type="term" value="P:proteolysis"/>
    <property type="evidence" value="ECO:0007669"/>
    <property type="project" value="InterPro"/>
</dbReference>
<comment type="similarity">
    <text evidence="4">Belongs to the peptidase S1 family. CLIP subfamily.</text>
</comment>
<dbReference type="AlphaFoldDB" id="A0A3R7P9N5"/>
<dbReference type="PROSITE" id="PS00134">
    <property type="entry name" value="TRYPSIN_HIS"/>
    <property type="match status" value="1"/>
</dbReference>
<evidence type="ECO:0000256" key="2">
    <source>
        <dbReference type="ARBA" id="ARBA00023157"/>
    </source>
</evidence>
<reference evidence="7 8" key="1">
    <citation type="submission" date="2018-04" db="EMBL/GenBank/DDBJ databases">
        <authorList>
            <person name="Zhang X."/>
            <person name="Yuan J."/>
            <person name="Li F."/>
            <person name="Xiang J."/>
        </authorList>
    </citation>
    <scope>NUCLEOTIDE SEQUENCE [LARGE SCALE GENOMIC DNA]</scope>
    <source>
        <tissue evidence="7">Muscle</tissue>
    </source>
</reference>
<dbReference type="STRING" id="6689.A0A3R7P9N5"/>
<keyword evidence="1 5" id="KW-0732">Signal</keyword>
<name>A0A3R7P9N5_PENVA</name>
<dbReference type="GO" id="GO:0004252">
    <property type="term" value="F:serine-type endopeptidase activity"/>
    <property type="evidence" value="ECO:0007669"/>
    <property type="project" value="InterPro"/>
</dbReference>
<dbReference type="SUPFAM" id="SSF50494">
    <property type="entry name" value="Trypsin-like serine proteases"/>
    <property type="match status" value="1"/>
</dbReference>
<gene>
    <name evidence="7" type="ORF">C7M84_001847</name>
</gene>